<dbReference type="GO" id="GO:0016020">
    <property type="term" value="C:membrane"/>
    <property type="evidence" value="ECO:0007669"/>
    <property type="project" value="TreeGrafter"/>
</dbReference>
<evidence type="ECO:0000256" key="2">
    <source>
        <dbReference type="ARBA" id="ARBA00013194"/>
    </source>
</evidence>
<feature type="chain" id="PRO_5025452915" description="peptidylprolyl isomerase" evidence="8">
    <location>
        <begin position="23"/>
        <end position="447"/>
    </location>
</feature>
<dbReference type="Pfam" id="PF00254">
    <property type="entry name" value="FKBP_C"/>
    <property type="match status" value="1"/>
</dbReference>
<sequence>MRRIAILPPPLLALLASTAVAAVEPVAVDIKTIQNVTCSRPSRNGDTLAITYTGRLQSDGTIFDQNTSHERAFTFTLGENRVIQGWEQGLRAMCPGERRILTIPPELAYGDAATGAIPPNSTLVFEMELVDVVGVKQEELVFGPSTTATAVAAGIASDDEDDGDRKQAECRLLGPFALLVQAALGAVALLTLVWKRYRETPKRPWKIWIFDVSKQVIGSAILHVLNLAMSMLSTTDLMAASAKPDAEGRTPNPCSFYLLNLGIDTTVGVPVLYILLKILHALFLKTPLAQPPESIKSGNYSRPPRVTWYLKQLLIYSIGLVGMKLFVLFLFTILPWLPWIGDWALRWTNGNEALEITFALFIFPLIMNAVQYWIIDSFIMDKQRSASGGKGYEAVGQGDPHANGGAGGYDDDRDDDYDDDDDDARKGSAQVDEAPLNEVDPTPIPDR</sequence>
<feature type="compositionally biased region" description="Acidic residues" evidence="6">
    <location>
        <begin position="409"/>
        <end position="422"/>
    </location>
</feature>
<keyword evidence="8" id="KW-0732">Signal</keyword>
<evidence type="ECO:0000256" key="3">
    <source>
        <dbReference type="ARBA" id="ARBA00023110"/>
    </source>
</evidence>
<evidence type="ECO:0000256" key="6">
    <source>
        <dbReference type="SAM" id="MobiDB-lite"/>
    </source>
</evidence>
<proteinExistence type="predicted"/>
<evidence type="ECO:0000256" key="7">
    <source>
        <dbReference type="SAM" id="Phobius"/>
    </source>
</evidence>
<feature type="transmembrane region" description="Helical" evidence="7">
    <location>
        <begin position="215"/>
        <end position="235"/>
    </location>
</feature>
<evidence type="ECO:0000256" key="1">
    <source>
        <dbReference type="ARBA" id="ARBA00000971"/>
    </source>
</evidence>
<feature type="transmembrane region" description="Helical" evidence="7">
    <location>
        <begin position="356"/>
        <end position="375"/>
    </location>
</feature>
<accession>A0A6A7BWV3</accession>
<feature type="transmembrane region" description="Helical" evidence="7">
    <location>
        <begin position="172"/>
        <end position="194"/>
    </location>
</feature>
<evidence type="ECO:0000256" key="8">
    <source>
        <dbReference type="SAM" id="SignalP"/>
    </source>
</evidence>
<dbReference type="InterPro" id="IPR046357">
    <property type="entry name" value="PPIase_dom_sf"/>
</dbReference>
<dbReference type="PANTHER" id="PTHR31735">
    <property type="entry name" value="VACUOLAR MEMBRANE PROTEIN YPL162C"/>
    <property type="match status" value="1"/>
</dbReference>
<feature type="domain" description="PPIase FKBP-type" evidence="9">
    <location>
        <begin position="45"/>
        <end position="133"/>
    </location>
</feature>
<dbReference type="OrthoDB" id="431202at2759"/>
<dbReference type="SUPFAM" id="SSF54534">
    <property type="entry name" value="FKBP-like"/>
    <property type="match status" value="1"/>
</dbReference>
<dbReference type="GO" id="GO:0003755">
    <property type="term" value="F:peptidyl-prolyl cis-trans isomerase activity"/>
    <property type="evidence" value="ECO:0007669"/>
    <property type="project" value="UniProtKB-KW"/>
</dbReference>
<comment type="catalytic activity">
    <reaction evidence="1 5">
        <text>[protein]-peptidylproline (omega=180) = [protein]-peptidylproline (omega=0)</text>
        <dbReference type="Rhea" id="RHEA:16237"/>
        <dbReference type="Rhea" id="RHEA-COMP:10747"/>
        <dbReference type="Rhea" id="RHEA-COMP:10748"/>
        <dbReference type="ChEBI" id="CHEBI:83833"/>
        <dbReference type="ChEBI" id="CHEBI:83834"/>
        <dbReference type="EC" id="5.2.1.8"/>
    </reaction>
</comment>
<dbReference type="Gene3D" id="3.10.50.40">
    <property type="match status" value="1"/>
</dbReference>
<dbReference type="EC" id="5.2.1.8" evidence="2 5"/>
<organism evidence="10 11">
    <name type="scientific">Piedraia hortae CBS 480.64</name>
    <dbReference type="NCBI Taxonomy" id="1314780"/>
    <lineage>
        <taxon>Eukaryota</taxon>
        <taxon>Fungi</taxon>
        <taxon>Dikarya</taxon>
        <taxon>Ascomycota</taxon>
        <taxon>Pezizomycotina</taxon>
        <taxon>Dothideomycetes</taxon>
        <taxon>Dothideomycetidae</taxon>
        <taxon>Capnodiales</taxon>
        <taxon>Piedraiaceae</taxon>
        <taxon>Piedraia</taxon>
    </lineage>
</organism>
<feature type="transmembrane region" description="Helical" evidence="7">
    <location>
        <begin position="313"/>
        <end position="336"/>
    </location>
</feature>
<keyword evidence="7" id="KW-1133">Transmembrane helix</keyword>
<evidence type="ECO:0000256" key="4">
    <source>
        <dbReference type="ARBA" id="ARBA00023235"/>
    </source>
</evidence>
<keyword evidence="11" id="KW-1185">Reference proteome</keyword>
<evidence type="ECO:0000313" key="10">
    <source>
        <dbReference type="EMBL" id="KAF2859477.1"/>
    </source>
</evidence>
<dbReference type="Pfam" id="PF12400">
    <property type="entry name" value="STIMATE"/>
    <property type="match status" value="1"/>
</dbReference>
<keyword evidence="7" id="KW-0812">Transmembrane</keyword>
<dbReference type="EMBL" id="MU005992">
    <property type="protein sequence ID" value="KAF2859477.1"/>
    <property type="molecule type" value="Genomic_DNA"/>
</dbReference>
<feature type="transmembrane region" description="Helical" evidence="7">
    <location>
        <begin position="255"/>
        <end position="276"/>
    </location>
</feature>
<evidence type="ECO:0000256" key="5">
    <source>
        <dbReference type="PROSITE-ProRule" id="PRU00277"/>
    </source>
</evidence>
<reference evidence="10" key="1">
    <citation type="journal article" date="2020" name="Stud. Mycol.">
        <title>101 Dothideomycetes genomes: a test case for predicting lifestyles and emergence of pathogens.</title>
        <authorList>
            <person name="Haridas S."/>
            <person name="Albert R."/>
            <person name="Binder M."/>
            <person name="Bloem J."/>
            <person name="Labutti K."/>
            <person name="Salamov A."/>
            <person name="Andreopoulos B."/>
            <person name="Baker S."/>
            <person name="Barry K."/>
            <person name="Bills G."/>
            <person name="Bluhm B."/>
            <person name="Cannon C."/>
            <person name="Castanera R."/>
            <person name="Culley D."/>
            <person name="Daum C."/>
            <person name="Ezra D."/>
            <person name="Gonzalez J."/>
            <person name="Henrissat B."/>
            <person name="Kuo A."/>
            <person name="Liang C."/>
            <person name="Lipzen A."/>
            <person name="Lutzoni F."/>
            <person name="Magnuson J."/>
            <person name="Mondo S."/>
            <person name="Nolan M."/>
            <person name="Ohm R."/>
            <person name="Pangilinan J."/>
            <person name="Park H.-J."/>
            <person name="Ramirez L."/>
            <person name="Alfaro M."/>
            <person name="Sun H."/>
            <person name="Tritt A."/>
            <person name="Yoshinaga Y."/>
            <person name="Zwiers L.-H."/>
            <person name="Turgeon B."/>
            <person name="Goodwin S."/>
            <person name="Spatafora J."/>
            <person name="Crous P."/>
            <person name="Grigoriev I."/>
        </authorList>
    </citation>
    <scope>NUCLEOTIDE SEQUENCE</scope>
    <source>
        <strain evidence="10">CBS 480.64</strain>
    </source>
</reference>
<name>A0A6A7BWV3_9PEZI</name>
<dbReference type="PROSITE" id="PS50059">
    <property type="entry name" value="FKBP_PPIASE"/>
    <property type="match status" value="1"/>
</dbReference>
<gene>
    <name evidence="10" type="ORF">K470DRAFT_277670</name>
</gene>
<dbReference type="PANTHER" id="PTHR31735:SF1">
    <property type="entry name" value="VACUOLAR MEMBRANE PROTEIN YPL162C"/>
    <property type="match status" value="1"/>
</dbReference>
<dbReference type="InterPro" id="IPR022127">
    <property type="entry name" value="STIMATE/YPL162C"/>
</dbReference>
<evidence type="ECO:0000313" key="11">
    <source>
        <dbReference type="Proteomes" id="UP000799421"/>
    </source>
</evidence>
<evidence type="ECO:0000259" key="9">
    <source>
        <dbReference type="PROSITE" id="PS50059"/>
    </source>
</evidence>
<keyword evidence="7" id="KW-0472">Membrane</keyword>
<keyword evidence="4 5" id="KW-0413">Isomerase</keyword>
<feature type="signal peptide" evidence="8">
    <location>
        <begin position="1"/>
        <end position="22"/>
    </location>
</feature>
<dbReference type="InterPro" id="IPR001179">
    <property type="entry name" value="PPIase_FKBP_dom"/>
</dbReference>
<dbReference type="FunFam" id="3.10.50.40:FF:000006">
    <property type="entry name" value="Peptidyl-prolyl cis-trans isomerase"/>
    <property type="match status" value="1"/>
</dbReference>
<feature type="region of interest" description="Disordered" evidence="6">
    <location>
        <begin position="389"/>
        <end position="447"/>
    </location>
</feature>
<protein>
    <recommendedName>
        <fullName evidence="2 5">peptidylprolyl isomerase</fullName>
        <ecNumber evidence="2 5">5.2.1.8</ecNumber>
    </recommendedName>
</protein>
<keyword evidence="3 5" id="KW-0697">Rotamase</keyword>
<dbReference type="AlphaFoldDB" id="A0A6A7BWV3"/>
<dbReference type="Proteomes" id="UP000799421">
    <property type="component" value="Unassembled WGS sequence"/>
</dbReference>